<reference evidence="9" key="1">
    <citation type="submission" date="2021-01" db="EMBL/GenBank/DDBJ databases">
        <authorList>
            <person name="Corre E."/>
            <person name="Pelletier E."/>
            <person name="Niang G."/>
            <person name="Scheremetjew M."/>
            <person name="Finn R."/>
            <person name="Kale V."/>
            <person name="Holt S."/>
            <person name="Cochrane G."/>
            <person name="Meng A."/>
            <person name="Brown T."/>
            <person name="Cohen L."/>
        </authorList>
    </citation>
    <scope>NUCLEOTIDE SEQUENCE</scope>
    <source>
        <strain evidence="9">CCMP1723</strain>
    </source>
</reference>
<dbReference type="EMBL" id="HBEQ01015040">
    <property type="protein sequence ID" value="CAD8526731.1"/>
    <property type="molecule type" value="Transcribed_RNA"/>
</dbReference>
<dbReference type="EMBL" id="HBEQ01015060">
    <property type="protein sequence ID" value="CAD8526769.1"/>
    <property type="molecule type" value="Transcribed_RNA"/>
</dbReference>
<evidence type="ECO:0000313" key="15">
    <source>
        <dbReference type="EMBL" id="CAD8526808.1"/>
    </source>
</evidence>
<dbReference type="PANTHER" id="PTHR24347">
    <property type="entry name" value="SERINE/THREONINE-PROTEIN KINASE"/>
    <property type="match status" value="1"/>
</dbReference>
<accession>A0A6U0RPG4</accession>
<dbReference type="EMBL" id="HBEQ01015055">
    <property type="protein sequence ID" value="CAD8526759.1"/>
    <property type="molecule type" value="Transcribed_RNA"/>
</dbReference>
<dbReference type="EMBL" id="HBEQ01015074">
    <property type="protein sequence ID" value="CAD8526792.1"/>
    <property type="molecule type" value="Transcribed_RNA"/>
</dbReference>
<dbReference type="GO" id="GO:0005524">
    <property type="term" value="F:ATP binding"/>
    <property type="evidence" value="ECO:0007669"/>
    <property type="project" value="UniProtKB-UniRule"/>
</dbReference>
<dbReference type="EMBL" id="HBEQ01015046">
    <property type="protein sequence ID" value="CAD8526743.1"/>
    <property type="molecule type" value="Transcribed_RNA"/>
</dbReference>
<evidence type="ECO:0000313" key="10">
    <source>
        <dbReference type="EMBL" id="CAD8526761.1"/>
    </source>
</evidence>
<dbReference type="PROSITE" id="PS00107">
    <property type="entry name" value="PROTEIN_KINASE_ATP"/>
    <property type="match status" value="1"/>
</dbReference>
<evidence type="ECO:0000313" key="4">
    <source>
        <dbReference type="EMBL" id="CAD8526742.1"/>
    </source>
</evidence>
<gene>
    <name evidence="3" type="ORF">MCOM1403_LOCUS12124</name>
    <name evidence="4" type="ORF">MCOM1403_LOCUS12129</name>
    <name evidence="5" type="ORF">MCOM1403_LOCUS12130</name>
    <name evidence="6" type="ORF">MCOM1403_LOCUS12133</name>
    <name evidence="7" type="ORF">MCOM1403_LOCUS12134</name>
    <name evidence="8" type="ORF">MCOM1403_LOCUS12136</name>
    <name evidence="9" type="ORF">MCOM1403_LOCUS12139</name>
    <name evidence="10" type="ORF">MCOM1403_LOCUS12140</name>
    <name evidence="11" type="ORF">MCOM1403_LOCUS12144</name>
    <name evidence="12" type="ORF">MCOM1403_LOCUS12147</name>
    <name evidence="13" type="ORF">MCOM1403_LOCUS12155</name>
    <name evidence="14" type="ORF">MCOM1403_LOCUS12160</name>
    <name evidence="15" type="ORF">MCOM1403_LOCUS12165</name>
    <name evidence="16" type="ORF">MCOM1403_LOCUS12166</name>
    <name evidence="17" type="ORF">MCOM1403_LOCUS12167</name>
    <name evidence="18" type="ORF">MCOM1403_LOCUS12168</name>
</gene>
<dbReference type="EMBL" id="HBEQ01015056">
    <property type="protein sequence ID" value="CAD8526761.1"/>
    <property type="molecule type" value="Transcribed_RNA"/>
</dbReference>
<dbReference type="InterPro" id="IPR011009">
    <property type="entry name" value="Kinase-like_dom_sf"/>
</dbReference>
<organism evidence="9">
    <name type="scientific">Micromonas pusilla</name>
    <name type="common">Picoplanktonic green alga</name>
    <name type="synonym">Chromulina pusilla</name>
    <dbReference type="NCBI Taxonomy" id="38833"/>
    <lineage>
        <taxon>Eukaryota</taxon>
        <taxon>Viridiplantae</taxon>
        <taxon>Chlorophyta</taxon>
        <taxon>Mamiellophyceae</taxon>
        <taxon>Mamiellales</taxon>
        <taxon>Mamiellaceae</taxon>
        <taxon>Micromonas</taxon>
    </lineage>
</organism>
<dbReference type="EMBL" id="HBEQ01015089">
    <property type="protein sequence ID" value="CAD8526808.1"/>
    <property type="molecule type" value="Transcribed_RNA"/>
</dbReference>
<dbReference type="EMBL" id="HBEQ01015090">
    <property type="protein sequence ID" value="CAD8526810.1"/>
    <property type="molecule type" value="Transcribed_RNA"/>
</dbReference>
<dbReference type="Gene3D" id="1.10.510.10">
    <property type="entry name" value="Transferase(Phosphotransferase) domain 1"/>
    <property type="match status" value="1"/>
</dbReference>
<feature type="domain" description="Protein kinase" evidence="2">
    <location>
        <begin position="18"/>
        <end position="149"/>
    </location>
</feature>
<evidence type="ECO:0000313" key="18">
    <source>
        <dbReference type="EMBL" id="CAD8526814.1"/>
    </source>
</evidence>
<protein>
    <recommendedName>
        <fullName evidence="2">Protein kinase domain-containing protein</fullName>
    </recommendedName>
</protein>
<evidence type="ECO:0000313" key="12">
    <source>
        <dbReference type="EMBL" id="CAD8526774.1"/>
    </source>
</evidence>
<dbReference type="EMBL" id="HBEQ01015052">
    <property type="protein sequence ID" value="CAD8526754.1"/>
    <property type="molecule type" value="Transcribed_RNA"/>
</dbReference>
<evidence type="ECO:0000313" key="5">
    <source>
        <dbReference type="EMBL" id="CAD8526743.1"/>
    </source>
</evidence>
<dbReference type="SUPFAM" id="SSF56112">
    <property type="entry name" value="Protein kinase-like (PK-like)"/>
    <property type="match status" value="1"/>
</dbReference>
<proteinExistence type="predicted"/>
<keyword evidence="1" id="KW-0547">Nucleotide-binding</keyword>
<dbReference type="EMBL" id="HBEQ01015091">
    <property type="protein sequence ID" value="CAD8526812.1"/>
    <property type="molecule type" value="Transcribed_RNA"/>
</dbReference>
<evidence type="ECO:0000313" key="8">
    <source>
        <dbReference type="EMBL" id="CAD8526754.1"/>
    </source>
</evidence>
<evidence type="ECO:0000313" key="3">
    <source>
        <dbReference type="EMBL" id="CAD8526731.1"/>
    </source>
</evidence>
<dbReference type="EMBL" id="HBEQ01015045">
    <property type="protein sequence ID" value="CAD8526742.1"/>
    <property type="molecule type" value="Transcribed_RNA"/>
</dbReference>
<evidence type="ECO:0000313" key="7">
    <source>
        <dbReference type="EMBL" id="CAD8526751.1"/>
    </source>
</evidence>
<dbReference type="GO" id="GO:0004672">
    <property type="term" value="F:protein kinase activity"/>
    <property type="evidence" value="ECO:0007669"/>
    <property type="project" value="InterPro"/>
</dbReference>
<dbReference type="InterPro" id="IPR017441">
    <property type="entry name" value="Protein_kinase_ATP_BS"/>
</dbReference>
<dbReference type="EMBL" id="HBEQ01015092">
    <property type="protein sequence ID" value="CAD8526814.1"/>
    <property type="molecule type" value="Transcribed_RNA"/>
</dbReference>
<evidence type="ECO:0000313" key="14">
    <source>
        <dbReference type="EMBL" id="CAD8526801.1"/>
    </source>
</evidence>
<name>A0A6U0RPG4_MICPS</name>
<evidence type="ECO:0000259" key="2">
    <source>
        <dbReference type="PROSITE" id="PS50011"/>
    </source>
</evidence>
<evidence type="ECO:0000313" key="6">
    <source>
        <dbReference type="EMBL" id="CAD8526749.1"/>
    </source>
</evidence>
<dbReference type="AlphaFoldDB" id="A0A6U0RPG4"/>
<dbReference type="InterPro" id="IPR000719">
    <property type="entry name" value="Prot_kinase_dom"/>
</dbReference>
<dbReference type="EMBL" id="HBEQ01015063">
    <property type="protein sequence ID" value="CAD8526774.1"/>
    <property type="molecule type" value="Transcribed_RNA"/>
</dbReference>
<evidence type="ECO:0000313" key="17">
    <source>
        <dbReference type="EMBL" id="CAD8526812.1"/>
    </source>
</evidence>
<sequence length="149" mass="16899">MVKTVVFGSDTAEFFLRFVLLEKIGLGGFATVHKGLDRLNNSFVAIKEVDKTHYSPTDSSLEREVYILSEVQHSNIVKLICTYVTPSKVFIVTELAAGGELLERIIEHGKFAEEDARSVIHQVLQGVEYLHMRKVVHRDLKVTFDPYHP</sequence>
<evidence type="ECO:0000313" key="11">
    <source>
        <dbReference type="EMBL" id="CAD8526769.1"/>
    </source>
</evidence>
<dbReference type="EMBL" id="HBEQ01015049">
    <property type="protein sequence ID" value="CAD8526749.1"/>
    <property type="molecule type" value="Transcribed_RNA"/>
</dbReference>
<evidence type="ECO:0000313" key="13">
    <source>
        <dbReference type="EMBL" id="CAD8526792.1"/>
    </source>
</evidence>
<keyword evidence="1" id="KW-0067">ATP-binding</keyword>
<dbReference type="Pfam" id="PF00069">
    <property type="entry name" value="Pkinase"/>
    <property type="match status" value="1"/>
</dbReference>
<dbReference type="EMBL" id="HBEQ01015084">
    <property type="protein sequence ID" value="CAD8526801.1"/>
    <property type="molecule type" value="Transcribed_RNA"/>
</dbReference>
<dbReference type="EMBL" id="HBEQ01015050">
    <property type="protein sequence ID" value="CAD8526751.1"/>
    <property type="molecule type" value="Transcribed_RNA"/>
</dbReference>
<feature type="binding site" evidence="1">
    <location>
        <position position="47"/>
    </location>
    <ligand>
        <name>ATP</name>
        <dbReference type="ChEBI" id="CHEBI:30616"/>
    </ligand>
</feature>
<evidence type="ECO:0000256" key="1">
    <source>
        <dbReference type="PROSITE-ProRule" id="PRU10141"/>
    </source>
</evidence>
<dbReference type="PROSITE" id="PS50011">
    <property type="entry name" value="PROTEIN_KINASE_DOM"/>
    <property type="match status" value="1"/>
</dbReference>
<evidence type="ECO:0000313" key="9">
    <source>
        <dbReference type="EMBL" id="CAD8526759.1"/>
    </source>
</evidence>
<evidence type="ECO:0000313" key="16">
    <source>
        <dbReference type="EMBL" id="CAD8526810.1"/>
    </source>
</evidence>